<comment type="caution">
    <text evidence="1">The sequence shown here is derived from an EMBL/GenBank/DDBJ whole genome shotgun (WGS) entry which is preliminary data.</text>
</comment>
<protein>
    <submittedName>
        <fullName evidence="1">Uncharacterized protein</fullName>
    </submittedName>
</protein>
<organism evidence="1 2">
    <name type="scientific">Oligosphaera ethanolica</name>
    <dbReference type="NCBI Taxonomy" id="760260"/>
    <lineage>
        <taxon>Bacteria</taxon>
        <taxon>Pseudomonadati</taxon>
        <taxon>Lentisphaerota</taxon>
        <taxon>Oligosphaeria</taxon>
        <taxon>Oligosphaerales</taxon>
        <taxon>Oligosphaeraceae</taxon>
        <taxon>Oligosphaera</taxon>
    </lineage>
</organism>
<dbReference type="EMBL" id="JAUSVL010000001">
    <property type="protein sequence ID" value="MDQ0289287.1"/>
    <property type="molecule type" value="Genomic_DNA"/>
</dbReference>
<keyword evidence="2" id="KW-1185">Reference proteome</keyword>
<dbReference type="Proteomes" id="UP001238163">
    <property type="component" value="Unassembled WGS sequence"/>
</dbReference>
<gene>
    <name evidence="1" type="ORF">J3R75_001394</name>
</gene>
<proteinExistence type="predicted"/>
<dbReference type="AlphaFoldDB" id="A0AAE4APF0"/>
<evidence type="ECO:0000313" key="2">
    <source>
        <dbReference type="Proteomes" id="UP001238163"/>
    </source>
</evidence>
<evidence type="ECO:0000313" key="1">
    <source>
        <dbReference type="EMBL" id="MDQ0289287.1"/>
    </source>
</evidence>
<name>A0AAE4APF0_9BACT</name>
<reference evidence="1" key="1">
    <citation type="submission" date="2023-07" db="EMBL/GenBank/DDBJ databases">
        <title>Genomic Encyclopedia of Type Strains, Phase IV (KMG-IV): sequencing the most valuable type-strain genomes for metagenomic binning, comparative biology and taxonomic classification.</title>
        <authorList>
            <person name="Goeker M."/>
        </authorList>
    </citation>
    <scope>NUCLEOTIDE SEQUENCE</scope>
    <source>
        <strain evidence="1">DSM 24202</strain>
    </source>
</reference>
<sequence>MYPSSAMIFGDLGYLASSSTMPRHTAIGWEAGGTSNYGYMRMPYTYNRGNSNTWYADSWYNTTSTDPWLFFPRHSDTGNYACYDGHCGNVKQLTVWTANPQKDPVGCFYAAQ</sequence>
<dbReference type="RefSeq" id="WP_307260697.1">
    <property type="nucleotide sequence ID" value="NZ_JAUSVL010000001.1"/>
</dbReference>
<accession>A0AAE4APF0</accession>